<dbReference type="InterPro" id="IPR000719">
    <property type="entry name" value="Prot_kinase_dom"/>
</dbReference>
<evidence type="ECO:0000313" key="2">
    <source>
        <dbReference type="EMBL" id="CAD7652554.1"/>
    </source>
</evidence>
<dbReference type="Gene3D" id="1.10.510.10">
    <property type="entry name" value="Transferase(Phosphotransferase) domain 1"/>
    <property type="match status" value="1"/>
</dbReference>
<dbReference type="PROSITE" id="PS50011">
    <property type="entry name" value="PROTEIN_KINASE_DOM"/>
    <property type="match status" value="1"/>
</dbReference>
<dbReference type="GO" id="GO:0004672">
    <property type="term" value="F:protein kinase activity"/>
    <property type="evidence" value="ECO:0007669"/>
    <property type="project" value="InterPro"/>
</dbReference>
<keyword evidence="3" id="KW-1185">Reference proteome</keyword>
<dbReference type="GO" id="GO:0005524">
    <property type="term" value="F:ATP binding"/>
    <property type="evidence" value="ECO:0007669"/>
    <property type="project" value="InterPro"/>
</dbReference>
<gene>
    <name evidence="2" type="ORF">ONB1V03_LOCUS9215</name>
</gene>
<evidence type="ECO:0000313" key="3">
    <source>
        <dbReference type="Proteomes" id="UP000728032"/>
    </source>
</evidence>
<feature type="domain" description="Protein kinase" evidence="1">
    <location>
        <begin position="1"/>
        <end position="100"/>
    </location>
</feature>
<organism evidence="2">
    <name type="scientific">Oppiella nova</name>
    <dbReference type="NCBI Taxonomy" id="334625"/>
    <lineage>
        <taxon>Eukaryota</taxon>
        <taxon>Metazoa</taxon>
        <taxon>Ecdysozoa</taxon>
        <taxon>Arthropoda</taxon>
        <taxon>Chelicerata</taxon>
        <taxon>Arachnida</taxon>
        <taxon>Acari</taxon>
        <taxon>Acariformes</taxon>
        <taxon>Sarcoptiformes</taxon>
        <taxon>Oribatida</taxon>
        <taxon>Brachypylina</taxon>
        <taxon>Oppioidea</taxon>
        <taxon>Oppiidae</taxon>
        <taxon>Oppiella</taxon>
    </lineage>
</organism>
<dbReference type="EMBL" id="OC920488">
    <property type="protein sequence ID" value="CAD7652554.1"/>
    <property type="molecule type" value="Genomic_DNA"/>
</dbReference>
<proteinExistence type="predicted"/>
<name>A0A7R9M515_9ACAR</name>
<dbReference type="SUPFAM" id="SSF56112">
    <property type="entry name" value="Protein kinase-like (PK-like)"/>
    <property type="match status" value="1"/>
</dbReference>
<evidence type="ECO:0000259" key="1">
    <source>
        <dbReference type="PROSITE" id="PS50011"/>
    </source>
</evidence>
<dbReference type="InterPro" id="IPR011009">
    <property type="entry name" value="Kinase-like_dom_sf"/>
</dbReference>
<dbReference type="Pfam" id="PF00069">
    <property type="entry name" value="Pkinase"/>
    <property type="match status" value="1"/>
</dbReference>
<dbReference type="Proteomes" id="UP000728032">
    <property type="component" value="Unassembled WGS sequence"/>
</dbReference>
<reference evidence="2" key="1">
    <citation type="submission" date="2020-11" db="EMBL/GenBank/DDBJ databases">
        <authorList>
            <person name="Tran Van P."/>
        </authorList>
    </citation>
    <scope>NUCLEOTIDE SEQUENCE</scope>
</reference>
<dbReference type="EMBL" id="CAJPVJ010005663">
    <property type="protein sequence ID" value="CAG2169741.1"/>
    <property type="molecule type" value="Genomic_DNA"/>
</dbReference>
<accession>A0A7R9M515</accession>
<protein>
    <recommendedName>
        <fullName evidence="1">Protein kinase domain-containing protein</fullName>
    </recommendedName>
</protein>
<dbReference type="AlphaFoldDB" id="A0A7R9M515"/>
<dbReference type="OrthoDB" id="6415454at2759"/>
<sequence length="100" mass="11023">MKSLFGNNDSKNSKLIKLLGLSQHLVKEAMGLDLKPDNLCDFGLSKQVLNTDSYSQSKAKHTADVGNMDYMAPEATGEHYNHKIDIYSLALIGADIFGYI</sequence>